<reference evidence="4" key="1">
    <citation type="submission" date="2025-08" db="UniProtKB">
        <authorList>
            <consortium name="RefSeq"/>
        </authorList>
    </citation>
    <scope>IDENTIFICATION</scope>
    <source>
        <strain evidence="4">OHB3-1</strain>
    </source>
</reference>
<feature type="compositionally biased region" description="Low complexity" evidence="1">
    <location>
        <begin position="35"/>
        <end position="44"/>
    </location>
</feature>
<dbReference type="PANTHER" id="PTHR47812">
    <property type="entry name" value="SMR (SMALL MUTS RELATED) DOMAIN-CONTAINING PROTEIN"/>
    <property type="match status" value="1"/>
</dbReference>
<dbReference type="InterPro" id="IPR002625">
    <property type="entry name" value="Smr_dom"/>
</dbReference>
<sequence length="431" mass="48137">MSWVRGKSSGWAAVNLKQQKRGLQDEIEPEPFPPISTTLSSLPPHGNLHRVDSRSGRPFSSALLPSADSLTLPETSGAKKTVLGDSSIQGGKKVIEEIFLALRKLKELHSWADFRLIEDVMEAVNNNINEASILLKAMVSNETFENNNEMSTLGPHSYNDISCSGKNNVSVPLEKTVNIPILSSTIKNVHQNNIACDEDDTKLIEDNYCERNFFHNVGNPKLSLGCSNSVPIEPEWEEDDIYLSHRKDAISMIRSASQHSRAATNAYLRKDHISAKYHSSRAKEQWLAAKMLNDKAANEILRTRNIKNGLWKLDLHGLHAAEAVQALQEHLLKIETQNASNRSLSPKKTERKGFWRASSLESLNCIDSKLDKESTSSRHRPRLLEVITGIGNHSRGEAALPTAVTSFLSENGYRFEQPRPGVISVRPKFHR</sequence>
<feature type="domain" description="Smr" evidence="2">
    <location>
        <begin position="313"/>
        <end position="428"/>
    </location>
</feature>
<dbReference type="AlphaFoldDB" id="A0A6J1CQL8"/>
<feature type="region of interest" description="Disordered" evidence="1">
    <location>
        <begin position="20"/>
        <end position="54"/>
    </location>
</feature>
<evidence type="ECO:0000259" key="2">
    <source>
        <dbReference type="PROSITE" id="PS50828"/>
    </source>
</evidence>
<dbReference type="PANTHER" id="PTHR47812:SF2">
    <property type="entry name" value="SMR (SMALL MUTS RELATED) DOMAIN-CONTAINING PROTEIN"/>
    <property type="match status" value="1"/>
</dbReference>
<accession>A0A6J1CQL8</accession>
<dbReference type="SMART" id="SM00463">
    <property type="entry name" value="SMR"/>
    <property type="match status" value="1"/>
</dbReference>
<dbReference type="Pfam" id="PF08590">
    <property type="entry name" value="DUF1771"/>
    <property type="match status" value="1"/>
</dbReference>
<dbReference type="Proteomes" id="UP000504603">
    <property type="component" value="Unplaced"/>
</dbReference>
<organism evidence="3 4">
    <name type="scientific">Momordica charantia</name>
    <name type="common">Bitter gourd</name>
    <name type="synonym">Balsam pear</name>
    <dbReference type="NCBI Taxonomy" id="3673"/>
    <lineage>
        <taxon>Eukaryota</taxon>
        <taxon>Viridiplantae</taxon>
        <taxon>Streptophyta</taxon>
        <taxon>Embryophyta</taxon>
        <taxon>Tracheophyta</taxon>
        <taxon>Spermatophyta</taxon>
        <taxon>Magnoliopsida</taxon>
        <taxon>eudicotyledons</taxon>
        <taxon>Gunneridae</taxon>
        <taxon>Pentapetalae</taxon>
        <taxon>rosids</taxon>
        <taxon>fabids</taxon>
        <taxon>Cucurbitales</taxon>
        <taxon>Cucurbitaceae</taxon>
        <taxon>Momordiceae</taxon>
        <taxon>Momordica</taxon>
    </lineage>
</organism>
<evidence type="ECO:0000313" key="4">
    <source>
        <dbReference type="RefSeq" id="XP_022143556.1"/>
    </source>
</evidence>
<evidence type="ECO:0000256" key="1">
    <source>
        <dbReference type="SAM" id="MobiDB-lite"/>
    </source>
</evidence>
<dbReference type="SMART" id="SM01162">
    <property type="entry name" value="DUF1771"/>
    <property type="match status" value="1"/>
</dbReference>
<proteinExistence type="predicted"/>
<dbReference type="OrthoDB" id="3231855at2759"/>
<dbReference type="RefSeq" id="XP_022143556.1">
    <property type="nucleotide sequence ID" value="XM_022287864.1"/>
</dbReference>
<dbReference type="InterPro" id="IPR013899">
    <property type="entry name" value="DUF1771"/>
</dbReference>
<dbReference type="KEGG" id="mcha:111013424"/>
<keyword evidence="3" id="KW-1185">Reference proteome</keyword>
<dbReference type="PROSITE" id="PS50828">
    <property type="entry name" value="SMR"/>
    <property type="match status" value="1"/>
</dbReference>
<gene>
    <name evidence="4" type="primary">LOC111013424</name>
</gene>
<dbReference type="InterPro" id="IPR036063">
    <property type="entry name" value="Smr_dom_sf"/>
</dbReference>
<dbReference type="GeneID" id="111013424"/>
<evidence type="ECO:0000313" key="3">
    <source>
        <dbReference type="Proteomes" id="UP000504603"/>
    </source>
</evidence>
<name>A0A6J1CQL8_MOMCH</name>
<protein>
    <submittedName>
        <fullName evidence="4">Uncharacterized protein LOC111013424</fullName>
    </submittedName>
</protein>
<dbReference type="Gene3D" id="3.30.1370.110">
    <property type="match status" value="1"/>
</dbReference>
<dbReference type="SUPFAM" id="SSF160443">
    <property type="entry name" value="SMR domain-like"/>
    <property type="match status" value="1"/>
</dbReference>